<comment type="caution">
    <text evidence="6">The sequence shown here is derived from an EMBL/GenBank/DDBJ whole genome shotgun (WGS) entry which is preliminary data.</text>
</comment>
<keyword evidence="7" id="KW-1185">Reference proteome</keyword>
<dbReference type="InterPro" id="IPR013658">
    <property type="entry name" value="SGL"/>
</dbReference>
<dbReference type="InterPro" id="IPR005511">
    <property type="entry name" value="SMP-30"/>
</dbReference>
<dbReference type="RefSeq" id="WP_179222021.1">
    <property type="nucleotide sequence ID" value="NZ_NHON01000102.1"/>
</dbReference>
<dbReference type="STRING" id="1122125.GCA_000423185_01032"/>
<gene>
    <name evidence="6" type="ORF">BWR60_30930</name>
</gene>
<comment type="cofactor">
    <cofactor evidence="3">
        <name>Zn(2+)</name>
        <dbReference type="ChEBI" id="CHEBI:29105"/>
    </cofactor>
    <text evidence="3">Binds 1 divalent metal cation per subunit.</text>
</comment>
<dbReference type="PRINTS" id="PR01790">
    <property type="entry name" value="SMP30FAMILY"/>
</dbReference>
<comment type="similarity">
    <text evidence="1">Belongs to the SMP-30/CGR1 family.</text>
</comment>
<dbReference type="Gene3D" id="2.120.10.30">
    <property type="entry name" value="TolB, C-terminal domain"/>
    <property type="match status" value="1"/>
</dbReference>
<proteinExistence type="inferred from homology"/>
<feature type="region of interest" description="Disordered" evidence="4">
    <location>
        <begin position="84"/>
        <end position="104"/>
    </location>
</feature>
<dbReference type="EMBL" id="NHON01000102">
    <property type="protein sequence ID" value="OWJ61432.1"/>
    <property type="molecule type" value="Genomic_DNA"/>
</dbReference>
<name>A0A211Z841_9PROT</name>
<protein>
    <recommendedName>
        <fullName evidence="5">SMP-30/Gluconolactonase/LRE-like region domain-containing protein</fullName>
    </recommendedName>
</protein>
<feature type="domain" description="SMP-30/Gluconolactonase/LRE-like region" evidence="5">
    <location>
        <begin position="15"/>
        <end position="257"/>
    </location>
</feature>
<sequence>MGQDAVCIWAAGTTLGEGALWLAEEQALYWVDILQPRILRYDPATGAKAEWPMPEPIGFIAPRRRGGLVAGLRSGFHLVDLPDGKVTPIGNPEPDRPGNRFNDGKVDPMGRLWAGTVEFGCSEPTGAFYRLDPDHRWHRVDDGYIVTNGPAFSPDGSILYEADSERRVVYAYDLDLAGGAISNRRPFVIFAEDDGVPDGMTVDRDGHLWVAHWGGSRVSRFRPDGTLDRAVAIPAPHVTSCAFGGPGLTTLYVTTARSGMSEGALQQHPLAGGLFAVKDAGRGLPGSHFAG</sequence>
<evidence type="ECO:0000256" key="1">
    <source>
        <dbReference type="ARBA" id="ARBA00008853"/>
    </source>
</evidence>
<feature type="binding site" evidence="3">
    <location>
        <position position="100"/>
    </location>
    <ligand>
        <name>substrate</name>
    </ligand>
</feature>
<feature type="active site" description="Proton donor/acceptor" evidence="2">
    <location>
        <position position="198"/>
    </location>
</feature>
<dbReference type="GO" id="GO:0019853">
    <property type="term" value="P:L-ascorbic acid biosynthetic process"/>
    <property type="evidence" value="ECO:0007669"/>
    <property type="project" value="TreeGrafter"/>
</dbReference>
<dbReference type="PANTHER" id="PTHR10907">
    <property type="entry name" value="REGUCALCIN"/>
    <property type="match status" value="1"/>
</dbReference>
<reference evidence="7" key="1">
    <citation type="submission" date="2017-05" db="EMBL/GenBank/DDBJ databases">
        <authorList>
            <person name="Macchi M."/>
            <person name="Festa S."/>
            <person name="Coppotelli B.M."/>
            <person name="Morelli I.S."/>
        </authorList>
    </citation>
    <scope>NUCLEOTIDE SEQUENCE [LARGE SCALE GENOMIC DNA]</scope>
    <source>
        <strain evidence="7">I</strain>
    </source>
</reference>
<evidence type="ECO:0000313" key="7">
    <source>
        <dbReference type="Proteomes" id="UP000196655"/>
    </source>
</evidence>
<evidence type="ECO:0000313" key="6">
    <source>
        <dbReference type="EMBL" id="OWJ61432.1"/>
    </source>
</evidence>
<feature type="binding site" evidence="3">
    <location>
        <position position="198"/>
    </location>
    <ligand>
        <name>a divalent metal cation</name>
        <dbReference type="ChEBI" id="CHEBI:60240"/>
    </ligand>
</feature>
<dbReference type="GO" id="GO:0004341">
    <property type="term" value="F:gluconolactonase activity"/>
    <property type="evidence" value="ECO:0007669"/>
    <property type="project" value="TreeGrafter"/>
</dbReference>
<feature type="compositionally biased region" description="Basic and acidic residues" evidence="4">
    <location>
        <begin position="93"/>
        <end position="104"/>
    </location>
</feature>
<organism evidence="6 7">
    <name type="scientific">Inquilinus limosus</name>
    <dbReference type="NCBI Taxonomy" id="171674"/>
    <lineage>
        <taxon>Bacteria</taxon>
        <taxon>Pseudomonadati</taxon>
        <taxon>Pseudomonadota</taxon>
        <taxon>Alphaproteobacteria</taxon>
        <taxon>Rhodospirillales</taxon>
        <taxon>Rhodospirillaceae</taxon>
        <taxon>Inquilinus</taxon>
    </lineage>
</organism>
<keyword evidence="3" id="KW-0862">Zinc</keyword>
<feature type="binding site" evidence="3">
    <location>
        <position position="102"/>
    </location>
    <ligand>
        <name>substrate</name>
    </ligand>
</feature>
<dbReference type="Proteomes" id="UP000196655">
    <property type="component" value="Unassembled WGS sequence"/>
</dbReference>
<dbReference type="AlphaFoldDB" id="A0A211Z841"/>
<dbReference type="GO" id="GO:0005509">
    <property type="term" value="F:calcium ion binding"/>
    <property type="evidence" value="ECO:0007669"/>
    <property type="project" value="TreeGrafter"/>
</dbReference>
<feature type="binding site" evidence="3">
    <location>
        <position position="148"/>
    </location>
    <ligand>
        <name>a divalent metal cation</name>
        <dbReference type="ChEBI" id="CHEBI:60240"/>
    </ligand>
</feature>
<dbReference type="SUPFAM" id="SSF63829">
    <property type="entry name" value="Calcium-dependent phosphotriesterase"/>
    <property type="match status" value="1"/>
</dbReference>
<evidence type="ECO:0000256" key="4">
    <source>
        <dbReference type="SAM" id="MobiDB-lite"/>
    </source>
</evidence>
<accession>A0A211Z841</accession>
<keyword evidence="3" id="KW-0479">Metal-binding</keyword>
<evidence type="ECO:0000259" key="5">
    <source>
        <dbReference type="Pfam" id="PF08450"/>
    </source>
</evidence>
<dbReference type="Pfam" id="PF08450">
    <property type="entry name" value="SGL"/>
    <property type="match status" value="1"/>
</dbReference>
<evidence type="ECO:0000256" key="2">
    <source>
        <dbReference type="PIRSR" id="PIRSR605511-1"/>
    </source>
</evidence>
<feature type="binding site" evidence="3">
    <location>
        <position position="17"/>
    </location>
    <ligand>
        <name>a divalent metal cation</name>
        <dbReference type="ChEBI" id="CHEBI:60240"/>
    </ligand>
</feature>
<dbReference type="InterPro" id="IPR011042">
    <property type="entry name" value="6-blade_b-propeller_TolB-like"/>
</dbReference>
<evidence type="ECO:0000256" key="3">
    <source>
        <dbReference type="PIRSR" id="PIRSR605511-2"/>
    </source>
</evidence>
<dbReference type="PANTHER" id="PTHR10907:SF47">
    <property type="entry name" value="REGUCALCIN"/>
    <property type="match status" value="1"/>
</dbReference>